<dbReference type="RefSeq" id="WP_354506990.1">
    <property type="nucleotide sequence ID" value="NZ_JBEPMO010000002.1"/>
</dbReference>
<accession>A0ABV2LR83</accession>
<comment type="caution">
    <text evidence="1">The sequence shown here is derived from an EMBL/GenBank/DDBJ whole genome shotgun (WGS) entry which is preliminary data.</text>
</comment>
<evidence type="ECO:0008006" key="3">
    <source>
        <dbReference type="Google" id="ProtNLM"/>
    </source>
</evidence>
<dbReference type="Proteomes" id="UP001549146">
    <property type="component" value="Unassembled WGS sequence"/>
</dbReference>
<evidence type="ECO:0000313" key="2">
    <source>
        <dbReference type="Proteomes" id="UP001549146"/>
    </source>
</evidence>
<evidence type="ECO:0000313" key="1">
    <source>
        <dbReference type="EMBL" id="MET3731078.1"/>
    </source>
</evidence>
<proteinExistence type="predicted"/>
<name>A0ABV2LR83_9FLAO</name>
<dbReference type="EMBL" id="JBEPMO010000002">
    <property type="protein sequence ID" value="MET3731078.1"/>
    <property type="molecule type" value="Genomic_DNA"/>
</dbReference>
<dbReference type="Pfam" id="PF11306">
    <property type="entry name" value="DUF3108"/>
    <property type="match status" value="1"/>
</dbReference>
<protein>
    <recommendedName>
        <fullName evidence="3">DUF3108 domain-containing protein</fullName>
    </recommendedName>
</protein>
<sequence>MKKYFLFLFAAIVSMSFITNDTHNYKEGEYLQYRIHYGVLNAGFASLTINKTNYEGQPHFHVVGEGSSSGAVRTFYKVDDRYETFIDESTNRPSKFVRKISEGGYTRDQVFYFNHGKKTVKIDDRKAQRISYKEFNSSNIQDLLSAFYYLRNYDTDKLKTGDFINVDIFMSDETYKFRLKILGRENMKTKYGTIKALKIRPYVQSGRIFKESESVTMWVTDDQNHIPLLIKAELTVGSLKATLHDYKKTKYPLHFK</sequence>
<dbReference type="InterPro" id="IPR021457">
    <property type="entry name" value="DUF3108"/>
</dbReference>
<organism evidence="1 2">
    <name type="scientific">Moheibacter stercoris</name>
    <dbReference type="NCBI Taxonomy" id="1628251"/>
    <lineage>
        <taxon>Bacteria</taxon>
        <taxon>Pseudomonadati</taxon>
        <taxon>Bacteroidota</taxon>
        <taxon>Flavobacteriia</taxon>
        <taxon>Flavobacteriales</taxon>
        <taxon>Weeksellaceae</taxon>
        <taxon>Moheibacter</taxon>
    </lineage>
</organism>
<gene>
    <name evidence="1" type="ORF">ABID46_000637</name>
</gene>
<keyword evidence="2" id="KW-1185">Reference proteome</keyword>
<reference evidence="1 2" key="1">
    <citation type="submission" date="2024-06" db="EMBL/GenBank/DDBJ databases">
        <title>Genomic Encyclopedia of Type Strains, Phase IV (KMG-IV): sequencing the most valuable type-strain genomes for metagenomic binning, comparative biology and taxonomic classification.</title>
        <authorList>
            <person name="Goeker M."/>
        </authorList>
    </citation>
    <scope>NUCLEOTIDE SEQUENCE [LARGE SCALE GENOMIC DNA]</scope>
    <source>
        <strain evidence="1 2">DSM 29388</strain>
    </source>
</reference>